<dbReference type="Gene3D" id="3.30.450.20">
    <property type="entry name" value="PAS domain"/>
    <property type="match status" value="1"/>
</dbReference>
<dbReference type="OrthoDB" id="9765776at2"/>
<dbReference type="CDD" id="cd00130">
    <property type="entry name" value="PAS"/>
    <property type="match status" value="1"/>
</dbReference>
<feature type="domain" description="PAS" evidence="2">
    <location>
        <begin position="24"/>
        <end position="65"/>
    </location>
</feature>
<feature type="region of interest" description="Disordered" evidence="1">
    <location>
        <begin position="147"/>
        <end position="171"/>
    </location>
</feature>
<dbReference type="PROSITE" id="PS50112">
    <property type="entry name" value="PAS"/>
    <property type="match status" value="1"/>
</dbReference>
<evidence type="ECO:0000259" key="2">
    <source>
        <dbReference type="PROSITE" id="PS50112"/>
    </source>
</evidence>
<proteinExistence type="predicted"/>
<protein>
    <submittedName>
        <fullName evidence="3">PAS domain S-box-containing protein</fullName>
    </submittedName>
</protein>
<dbReference type="NCBIfam" id="TIGR00229">
    <property type="entry name" value="sensory_box"/>
    <property type="match status" value="1"/>
</dbReference>
<sequence>MTQIQRLHHDLEWAAQAMGSHRAVLVLDLAGHIVAVNDSYLGMCGYRRQELIGRPVAMLLDPSEKGPGQLSRMLDAPDGGPALLHGLVQLAKSGRRFRADGRICPVRDGEGQMCLNVVFLRESAGEAGPPRLAGPAWAPVLRLPEPKAKAAGQDGWRNHRTAPWPWSGRAP</sequence>
<accession>A0A1N6P5I1</accession>
<organism evidence="3 4">
    <name type="scientific">Paracoccus thiocyanatus</name>
    <dbReference type="NCBI Taxonomy" id="34006"/>
    <lineage>
        <taxon>Bacteria</taxon>
        <taxon>Pseudomonadati</taxon>
        <taxon>Pseudomonadota</taxon>
        <taxon>Alphaproteobacteria</taxon>
        <taxon>Rhodobacterales</taxon>
        <taxon>Paracoccaceae</taxon>
        <taxon>Paracoccus</taxon>
    </lineage>
</organism>
<gene>
    <name evidence="3" type="ORF">SAMN05421641_102253</name>
</gene>
<evidence type="ECO:0000313" key="3">
    <source>
        <dbReference type="EMBL" id="SIP99513.1"/>
    </source>
</evidence>
<dbReference type="InterPro" id="IPR035965">
    <property type="entry name" value="PAS-like_dom_sf"/>
</dbReference>
<dbReference type="AlphaFoldDB" id="A0A1N6P5I1"/>
<dbReference type="InterPro" id="IPR013767">
    <property type="entry name" value="PAS_fold"/>
</dbReference>
<dbReference type="Proteomes" id="UP000323956">
    <property type="component" value="Unassembled WGS sequence"/>
</dbReference>
<evidence type="ECO:0000313" key="4">
    <source>
        <dbReference type="Proteomes" id="UP000323956"/>
    </source>
</evidence>
<dbReference type="RefSeq" id="WP_149764155.1">
    <property type="nucleotide sequence ID" value="NZ_FTMK01000002.1"/>
</dbReference>
<dbReference type="GO" id="GO:0006355">
    <property type="term" value="P:regulation of DNA-templated transcription"/>
    <property type="evidence" value="ECO:0007669"/>
    <property type="project" value="InterPro"/>
</dbReference>
<name>A0A1N6P5I1_9RHOB</name>
<dbReference type="InterPro" id="IPR000014">
    <property type="entry name" value="PAS"/>
</dbReference>
<dbReference type="EMBL" id="FTMK01000002">
    <property type="protein sequence ID" value="SIP99513.1"/>
    <property type="molecule type" value="Genomic_DNA"/>
</dbReference>
<reference evidence="3 4" key="1">
    <citation type="submission" date="2017-01" db="EMBL/GenBank/DDBJ databases">
        <authorList>
            <person name="Varghese N."/>
            <person name="Submissions S."/>
        </authorList>
    </citation>
    <scope>NUCLEOTIDE SEQUENCE [LARGE SCALE GENOMIC DNA]</scope>
    <source>
        <strain evidence="3 4">ATCC 700171</strain>
    </source>
</reference>
<dbReference type="SUPFAM" id="SSF55785">
    <property type="entry name" value="PYP-like sensor domain (PAS domain)"/>
    <property type="match status" value="1"/>
</dbReference>
<evidence type="ECO:0000256" key="1">
    <source>
        <dbReference type="SAM" id="MobiDB-lite"/>
    </source>
</evidence>
<dbReference type="Pfam" id="PF00989">
    <property type="entry name" value="PAS"/>
    <property type="match status" value="1"/>
</dbReference>